<organism evidence="2 3">
    <name type="scientific">Trifolium medium</name>
    <dbReference type="NCBI Taxonomy" id="97028"/>
    <lineage>
        <taxon>Eukaryota</taxon>
        <taxon>Viridiplantae</taxon>
        <taxon>Streptophyta</taxon>
        <taxon>Embryophyta</taxon>
        <taxon>Tracheophyta</taxon>
        <taxon>Spermatophyta</taxon>
        <taxon>Magnoliopsida</taxon>
        <taxon>eudicotyledons</taxon>
        <taxon>Gunneridae</taxon>
        <taxon>Pentapetalae</taxon>
        <taxon>rosids</taxon>
        <taxon>fabids</taxon>
        <taxon>Fabales</taxon>
        <taxon>Fabaceae</taxon>
        <taxon>Papilionoideae</taxon>
        <taxon>50 kb inversion clade</taxon>
        <taxon>NPAAA clade</taxon>
        <taxon>Hologalegina</taxon>
        <taxon>IRL clade</taxon>
        <taxon>Trifolieae</taxon>
        <taxon>Trifolium</taxon>
    </lineage>
</organism>
<accession>A0A392VDT6</accession>
<protein>
    <submittedName>
        <fullName evidence="2">Uncharacterized protein</fullName>
    </submittedName>
</protein>
<evidence type="ECO:0000313" key="2">
    <source>
        <dbReference type="EMBL" id="MCI84670.1"/>
    </source>
</evidence>
<sequence length="47" mass="5143">MNENTSIPPIATANATFKGKPYNKNRGPSNHKSLRPTSPTSSRRDVC</sequence>
<dbReference type="Proteomes" id="UP000265520">
    <property type="component" value="Unassembled WGS sequence"/>
</dbReference>
<keyword evidence="3" id="KW-1185">Reference proteome</keyword>
<evidence type="ECO:0000256" key="1">
    <source>
        <dbReference type="SAM" id="MobiDB-lite"/>
    </source>
</evidence>
<dbReference type="EMBL" id="LXQA011096457">
    <property type="protein sequence ID" value="MCI84670.1"/>
    <property type="molecule type" value="Genomic_DNA"/>
</dbReference>
<feature type="region of interest" description="Disordered" evidence="1">
    <location>
        <begin position="1"/>
        <end position="47"/>
    </location>
</feature>
<evidence type="ECO:0000313" key="3">
    <source>
        <dbReference type="Proteomes" id="UP000265520"/>
    </source>
</evidence>
<feature type="non-terminal residue" evidence="2">
    <location>
        <position position="47"/>
    </location>
</feature>
<dbReference type="AlphaFoldDB" id="A0A392VDT6"/>
<reference evidence="2 3" key="1">
    <citation type="journal article" date="2018" name="Front. Plant Sci.">
        <title>Red Clover (Trifolium pratense) and Zigzag Clover (T. medium) - A Picture of Genomic Similarities and Differences.</title>
        <authorList>
            <person name="Dluhosova J."/>
            <person name="Istvanek J."/>
            <person name="Nedelnik J."/>
            <person name="Repkova J."/>
        </authorList>
    </citation>
    <scope>NUCLEOTIDE SEQUENCE [LARGE SCALE GENOMIC DNA]</scope>
    <source>
        <strain evidence="3">cv. 10/8</strain>
        <tissue evidence="2">Leaf</tissue>
    </source>
</reference>
<proteinExistence type="predicted"/>
<comment type="caution">
    <text evidence="2">The sequence shown here is derived from an EMBL/GenBank/DDBJ whole genome shotgun (WGS) entry which is preliminary data.</text>
</comment>
<name>A0A392VDT6_9FABA</name>